<organism evidence="4">
    <name type="scientific">Enterobius vermicularis</name>
    <name type="common">Human pinworm</name>
    <dbReference type="NCBI Taxonomy" id="51028"/>
    <lineage>
        <taxon>Eukaryota</taxon>
        <taxon>Metazoa</taxon>
        <taxon>Ecdysozoa</taxon>
        <taxon>Nematoda</taxon>
        <taxon>Chromadorea</taxon>
        <taxon>Rhabditida</taxon>
        <taxon>Spirurina</taxon>
        <taxon>Oxyuridomorpha</taxon>
        <taxon>Oxyuroidea</taxon>
        <taxon>Oxyuridae</taxon>
        <taxon>Enterobius</taxon>
    </lineage>
</organism>
<evidence type="ECO:0000313" key="4">
    <source>
        <dbReference type="WBParaSite" id="EVEC_0000800401-mRNA-1"/>
    </source>
</evidence>
<sequence>MKLFKYDDSIDASVASSSRNFKFIYDDGLAECSERPVSKKIFFRAGCSGDSSDLINLVKLYQDSDDRETLKHWMDIYAQQRKNAQKGDSGCNASVSERNSDDFLESSNTASSGLKELQYKTIQSLDRLVPVEGTGGVGLEKCHSLDYRKETDTMDSKGGLRRCQEMSNISLLDS</sequence>
<dbReference type="EMBL" id="UXUI01008945">
    <property type="protein sequence ID" value="VDD92737.1"/>
    <property type="molecule type" value="Genomic_DNA"/>
</dbReference>
<evidence type="ECO:0000256" key="1">
    <source>
        <dbReference type="SAM" id="MobiDB-lite"/>
    </source>
</evidence>
<keyword evidence="3" id="KW-1185">Reference proteome</keyword>
<name>A0A0N4VBT4_ENTVE</name>
<protein>
    <submittedName>
        <fullName evidence="4">ORC_WH_C domain-containing protein</fullName>
    </submittedName>
</protein>
<evidence type="ECO:0000313" key="2">
    <source>
        <dbReference type="EMBL" id="VDD92737.1"/>
    </source>
</evidence>
<reference evidence="2 3" key="2">
    <citation type="submission" date="2018-10" db="EMBL/GenBank/DDBJ databases">
        <authorList>
            <consortium name="Pathogen Informatics"/>
        </authorList>
    </citation>
    <scope>NUCLEOTIDE SEQUENCE [LARGE SCALE GENOMIC DNA]</scope>
</reference>
<proteinExistence type="predicted"/>
<dbReference type="WBParaSite" id="EVEC_0000800401-mRNA-1">
    <property type="protein sequence ID" value="EVEC_0000800401-mRNA-1"/>
    <property type="gene ID" value="EVEC_0000800401"/>
</dbReference>
<reference evidence="4" key="1">
    <citation type="submission" date="2017-02" db="UniProtKB">
        <authorList>
            <consortium name="WormBaseParasite"/>
        </authorList>
    </citation>
    <scope>IDENTIFICATION</scope>
</reference>
<gene>
    <name evidence="2" type="ORF">EVEC_LOCUS7488</name>
</gene>
<feature type="region of interest" description="Disordered" evidence="1">
    <location>
        <begin position="85"/>
        <end position="107"/>
    </location>
</feature>
<dbReference type="AlphaFoldDB" id="A0A0N4VBT4"/>
<dbReference type="OrthoDB" id="5851010at2759"/>
<accession>A0A0N4VBT4</accession>
<evidence type="ECO:0000313" key="3">
    <source>
        <dbReference type="Proteomes" id="UP000274131"/>
    </source>
</evidence>
<dbReference type="Proteomes" id="UP000274131">
    <property type="component" value="Unassembled WGS sequence"/>
</dbReference>